<keyword evidence="5 14" id="KW-0812">Transmembrane</keyword>
<evidence type="ECO:0000256" key="2">
    <source>
        <dbReference type="ARBA" id="ARBA00008670"/>
    </source>
</evidence>
<dbReference type="GO" id="GO:0032700">
    <property type="term" value="P:negative regulation of interleukin-17 production"/>
    <property type="evidence" value="ECO:0007669"/>
    <property type="project" value="Ensembl"/>
</dbReference>
<dbReference type="Ensembl" id="ENSCJAT00000084959.2">
    <property type="protein sequence ID" value="ENSCJAP00000061793.1"/>
    <property type="gene ID" value="ENSCJAG00000048673.2"/>
</dbReference>
<evidence type="ECO:0000256" key="5">
    <source>
        <dbReference type="ARBA" id="ARBA00022692"/>
    </source>
</evidence>
<dbReference type="OMA" id="TTHNTSC"/>
<dbReference type="GO" id="GO:0005615">
    <property type="term" value="C:extracellular space"/>
    <property type="evidence" value="ECO:0007669"/>
    <property type="project" value="UniProtKB-KW"/>
</dbReference>
<dbReference type="GO" id="GO:0071222">
    <property type="term" value="P:cellular response to lipopolysaccharide"/>
    <property type="evidence" value="ECO:0007669"/>
    <property type="project" value="Ensembl"/>
</dbReference>
<dbReference type="AlphaFoldDB" id="F7IAD3"/>
<proteinExistence type="evidence at transcript level"/>
<evidence type="ECO:0000256" key="6">
    <source>
        <dbReference type="ARBA" id="ARBA00022968"/>
    </source>
</evidence>
<keyword evidence="10" id="KW-0325">Glycoprotein</keyword>
<protein>
    <recommendedName>
        <fullName evidence="12">Tumor necrosis factor ligand superfamily member 4</fullName>
    </recommendedName>
    <alternativeName>
        <fullName evidence="13">OX40 ligand</fullName>
    </alternativeName>
</protein>
<comment type="subunit">
    <text evidence="3">Homotrimer.</text>
</comment>
<sequence length="183" mass="21119">MERVQPLEENVGNAARPRFERNKLLLVASVIQGLGLLLCFTYIYLHFSALQVPHQYPRIQSIKVQFTEYKKEKGFILTSQKEDEMMKLQNNSIVINCDGFYLISLKGYFSQNISISLHYQEHEEPLFQLEKVRSVNSLMVASLTYKDKVYLNVTTDSTSLDDFYVNGGELILIHQNPGEYCVP</sequence>
<keyword evidence="8 14" id="KW-0472">Membrane</keyword>
<evidence type="ECO:0000256" key="11">
    <source>
        <dbReference type="ARBA" id="ARBA00056725"/>
    </source>
</evidence>
<dbReference type="Proteomes" id="UP000008225">
    <property type="component" value="Chromosome 18"/>
</dbReference>
<dbReference type="KEGG" id="cjc:100394933"/>
<comment type="subcellular location">
    <subcellularLocation>
        <location evidence="1">Membrane</location>
        <topology evidence="1">Single-pass type II membrane protein</topology>
    </subcellularLocation>
</comment>
<dbReference type="FunFam" id="2.60.120.40:FF:000025">
    <property type="entry name" value="tumor necrosis factor ligand superfamily member 4"/>
    <property type="match status" value="1"/>
</dbReference>
<dbReference type="GO" id="GO:0032753">
    <property type="term" value="P:positive regulation of interleukin-4 production"/>
    <property type="evidence" value="ECO:0007669"/>
    <property type="project" value="Ensembl"/>
</dbReference>
<evidence type="ECO:0000256" key="12">
    <source>
        <dbReference type="ARBA" id="ARBA00073977"/>
    </source>
</evidence>
<feature type="domain" description="THD" evidence="15">
    <location>
        <begin position="51"/>
        <end position="173"/>
    </location>
</feature>
<dbReference type="PANTHER" id="PTHR17534:SF4">
    <property type="entry name" value="TUMOR NECROSIS FACTOR LIGAND SUPERFAMILY MEMBER 4"/>
    <property type="match status" value="1"/>
</dbReference>
<dbReference type="PROSITE" id="PS50049">
    <property type="entry name" value="THD_2"/>
    <property type="match status" value="1"/>
</dbReference>
<reference evidence="16" key="2">
    <citation type="journal article" date="2016" name="Immunogenetics">
        <title>Comparative genomic analysis of eutherian tumor necrosis factor ligand genes.</title>
        <authorList>
            <person name="Premzl M."/>
        </authorList>
    </citation>
    <scope>NUCLEOTIDE SEQUENCE</scope>
</reference>
<keyword evidence="6" id="KW-0735">Signal-anchor</keyword>
<evidence type="ECO:0000256" key="13">
    <source>
        <dbReference type="ARBA" id="ARBA00078585"/>
    </source>
</evidence>
<gene>
    <name evidence="17" type="primary">TNFSF4</name>
    <name evidence="16" type="synonym">TNLG2B</name>
</gene>
<dbReference type="GO" id="GO:0005164">
    <property type="term" value="F:tumor necrosis factor receptor binding"/>
    <property type="evidence" value="ECO:0007669"/>
    <property type="project" value="InterPro"/>
</dbReference>
<dbReference type="InterPro" id="IPR006052">
    <property type="entry name" value="TNF_dom"/>
</dbReference>
<evidence type="ECO:0000313" key="18">
    <source>
        <dbReference type="Proteomes" id="UP000008225"/>
    </source>
</evidence>
<dbReference type="SMART" id="SM00207">
    <property type="entry name" value="TNF"/>
    <property type="match status" value="1"/>
</dbReference>
<dbReference type="GeneID" id="100394933"/>
<evidence type="ECO:0000256" key="10">
    <source>
        <dbReference type="ARBA" id="ARBA00023180"/>
    </source>
</evidence>
<dbReference type="Gene3D" id="2.60.120.40">
    <property type="match status" value="1"/>
</dbReference>
<comment type="function">
    <text evidence="11">Cytokine that binds to TNFRSF4. Co-stimulates T-cell proliferation and cytokine production.</text>
</comment>
<dbReference type="RefSeq" id="XP_017821578.1">
    <property type="nucleotide sequence ID" value="XM_017966089.3"/>
</dbReference>
<dbReference type="InterPro" id="IPR042338">
    <property type="entry name" value="TNFSF4"/>
</dbReference>
<keyword evidence="9" id="KW-1015">Disulfide bond</keyword>
<evidence type="ECO:0000256" key="3">
    <source>
        <dbReference type="ARBA" id="ARBA00011233"/>
    </source>
</evidence>
<dbReference type="InterPro" id="IPR008983">
    <property type="entry name" value="Tumour_necrosis_fac-like_dom"/>
</dbReference>
<dbReference type="GO" id="GO:0005125">
    <property type="term" value="F:cytokine activity"/>
    <property type="evidence" value="ECO:0007669"/>
    <property type="project" value="UniProtKB-KW"/>
</dbReference>
<comment type="similarity">
    <text evidence="2">Belongs to the tumor necrosis factor family.</text>
</comment>
<evidence type="ECO:0000256" key="7">
    <source>
        <dbReference type="ARBA" id="ARBA00022989"/>
    </source>
</evidence>
<organism evidence="17 18">
    <name type="scientific">Callithrix jacchus</name>
    <name type="common">White-tufted-ear marmoset</name>
    <name type="synonym">Simia Jacchus</name>
    <dbReference type="NCBI Taxonomy" id="9483"/>
    <lineage>
        <taxon>Eukaryota</taxon>
        <taxon>Metazoa</taxon>
        <taxon>Chordata</taxon>
        <taxon>Craniata</taxon>
        <taxon>Vertebrata</taxon>
        <taxon>Euteleostomi</taxon>
        <taxon>Mammalia</taxon>
        <taxon>Eutheria</taxon>
        <taxon>Euarchontoglires</taxon>
        <taxon>Primates</taxon>
        <taxon>Haplorrhini</taxon>
        <taxon>Platyrrhini</taxon>
        <taxon>Cebidae</taxon>
        <taxon>Callitrichinae</taxon>
        <taxon>Callithrix</taxon>
        <taxon>Callithrix</taxon>
    </lineage>
</organism>
<dbReference type="GO" id="GO:0016020">
    <property type="term" value="C:membrane"/>
    <property type="evidence" value="ECO:0007669"/>
    <property type="project" value="UniProtKB-SubCell"/>
</dbReference>
<dbReference type="GO" id="GO:0009986">
    <property type="term" value="C:cell surface"/>
    <property type="evidence" value="ECO:0007669"/>
    <property type="project" value="Ensembl"/>
</dbReference>
<dbReference type="Bgee" id="ENSCJAG00000048673">
    <property type="expression patterns" value="Expressed in ovary and 1 other cell type or tissue"/>
</dbReference>
<dbReference type="GO" id="GO:0032729">
    <property type="term" value="P:positive regulation of type II interferon production"/>
    <property type="evidence" value="ECO:0007669"/>
    <property type="project" value="Ensembl"/>
</dbReference>
<evidence type="ECO:0000256" key="8">
    <source>
        <dbReference type="ARBA" id="ARBA00023136"/>
    </source>
</evidence>
<dbReference type="GO" id="GO:0006954">
    <property type="term" value="P:inflammatory response"/>
    <property type="evidence" value="ECO:0007669"/>
    <property type="project" value="TreeGrafter"/>
</dbReference>
<reference evidence="17" key="4">
    <citation type="submission" date="2025-05" db="UniProtKB">
        <authorList>
            <consortium name="Ensembl"/>
        </authorList>
    </citation>
    <scope>IDENTIFICATION</scope>
</reference>
<dbReference type="GO" id="GO:0006955">
    <property type="term" value="P:immune response"/>
    <property type="evidence" value="ECO:0007669"/>
    <property type="project" value="InterPro"/>
</dbReference>
<evidence type="ECO:0000256" key="4">
    <source>
        <dbReference type="ARBA" id="ARBA00022514"/>
    </source>
</evidence>
<evidence type="ECO:0000313" key="16">
    <source>
        <dbReference type="EMBL" id="CTQ86144.1"/>
    </source>
</evidence>
<dbReference type="STRING" id="9483.ENSCJAP00000061793"/>
<dbReference type="OrthoDB" id="9424588at2759"/>
<name>F7IAD3_CALJA</name>
<evidence type="ECO:0000256" key="14">
    <source>
        <dbReference type="SAM" id="Phobius"/>
    </source>
</evidence>
<dbReference type="CTD" id="7292"/>
<dbReference type="GO" id="GO:0050729">
    <property type="term" value="P:positive regulation of inflammatory response"/>
    <property type="evidence" value="ECO:0007669"/>
    <property type="project" value="Ensembl"/>
</dbReference>
<keyword evidence="18" id="KW-1185">Reference proteome</keyword>
<dbReference type="EMBL" id="LN874379">
    <property type="protein sequence ID" value="CTQ86144.1"/>
    <property type="molecule type" value="mRNA"/>
</dbReference>
<evidence type="ECO:0000259" key="15">
    <source>
        <dbReference type="PROSITE" id="PS50049"/>
    </source>
</evidence>
<keyword evidence="4" id="KW-0202">Cytokine</keyword>
<dbReference type="eggNOG" id="ENOG502ST4X">
    <property type="taxonomic scope" value="Eukaryota"/>
</dbReference>
<feature type="transmembrane region" description="Helical" evidence="14">
    <location>
        <begin position="24"/>
        <end position="45"/>
    </location>
</feature>
<evidence type="ECO:0000256" key="9">
    <source>
        <dbReference type="ARBA" id="ARBA00023157"/>
    </source>
</evidence>
<dbReference type="HOGENOM" id="CLU_091735_0_0_1"/>
<accession>F7IAD3</accession>
<dbReference type="GeneTree" id="ENSGT00390000015127"/>
<evidence type="ECO:0000256" key="1">
    <source>
        <dbReference type="ARBA" id="ARBA00004606"/>
    </source>
</evidence>
<dbReference type="GO" id="GO:0071380">
    <property type="term" value="P:cellular response to prostaglandin E stimulus"/>
    <property type="evidence" value="ECO:0007669"/>
    <property type="project" value="Ensembl"/>
</dbReference>
<evidence type="ECO:0000313" key="17">
    <source>
        <dbReference type="Ensembl" id="ENSCJAP00000061793.1"/>
    </source>
</evidence>
<dbReference type="SUPFAM" id="SSF49842">
    <property type="entry name" value="TNF-like"/>
    <property type="match status" value="1"/>
</dbReference>
<reference evidence="17" key="1">
    <citation type="submission" date="2009-03" db="EMBL/GenBank/DDBJ databases">
        <authorList>
            <person name="Warren W."/>
            <person name="Ye L."/>
            <person name="Minx P."/>
            <person name="Worley K."/>
            <person name="Gibbs R."/>
            <person name="Wilson R.K."/>
        </authorList>
    </citation>
    <scope>NUCLEOTIDE SEQUENCE [LARGE SCALE GENOMIC DNA]</scope>
</reference>
<dbReference type="GO" id="GO:0032755">
    <property type="term" value="P:positive regulation of interleukin-6 production"/>
    <property type="evidence" value="ECO:0007669"/>
    <property type="project" value="Ensembl"/>
</dbReference>
<reference evidence="16" key="3">
    <citation type="journal article" date="2019" name="Gene Rep">
        <title>Eutherian third-party data gene collections.</title>
        <authorList>
            <person name="Premzl M."/>
        </authorList>
    </citation>
    <scope>NUCLEOTIDE SEQUENCE</scope>
</reference>
<dbReference type="PANTHER" id="PTHR17534">
    <property type="entry name" value="OX40 LIGAND"/>
    <property type="match status" value="1"/>
</dbReference>
<keyword evidence="7 14" id="KW-1133">Transmembrane helix</keyword>
<dbReference type="GO" id="GO:0042102">
    <property type="term" value="P:positive regulation of T cell proliferation"/>
    <property type="evidence" value="ECO:0007669"/>
    <property type="project" value="TreeGrafter"/>
</dbReference>